<accession>A0A1J8R5C9</accession>
<organism evidence="1 2">
    <name type="scientific">Rhizopogon vesiculosus</name>
    <dbReference type="NCBI Taxonomy" id="180088"/>
    <lineage>
        <taxon>Eukaryota</taxon>
        <taxon>Fungi</taxon>
        <taxon>Dikarya</taxon>
        <taxon>Basidiomycota</taxon>
        <taxon>Agaricomycotina</taxon>
        <taxon>Agaricomycetes</taxon>
        <taxon>Agaricomycetidae</taxon>
        <taxon>Boletales</taxon>
        <taxon>Suillineae</taxon>
        <taxon>Rhizopogonaceae</taxon>
        <taxon>Rhizopogon</taxon>
    </lineage>
</organism>
<evidence type="ECO:0000313" key="2">
    <source>
        <dbReference type="Proteomes" id="UP000183567"/>
    </source>
</evidence>
<gene>
    <name evidence="1" type="ORF">AZE42_02346</name>
</gene>
<dbReference type="Proteomes" id="UP000183567">
    <property type="component" value="Unassembled WGS sequence"/>
</dbReference>
<dbReference type="EMBL" id="LVVM01000305">
    <property type="protein sequence ID" value="OJA21008.1"/>
    <property type="molecule type" value="Genomic_DNA"/>
</dbReference>
<proteinExistence type="predicted"/>
<evidence type="ECO:0000313" key="1">
    <source>
        <dbReference type="EMBL" id="OJA21008.1"/>
    </source>
</evidence>
<name>A0A1J8R5C9_9AGAM</name>
<reference evidence="1 2" key="1">
    <citation type="submission" date="2016-03" db="EMBL/GenBank/DDBJ databases">
        <title>Comparative genomics of the ectomycorrhizal sister species Rhizopogon vinicolor and Rhizopogon vesiculosus (Basidiomycota: Boletales) reveals a divergence of the mating type B locus.</title>
        <authorList>
            <person name="Mujic A.B."/>
            <person name="Kuo A."/>
            <person name="Tritt A."/>
            <person name="Lipzen A."/>
            <person name="Chen C."/>
            <person name="Johnson J."/>
            <person name="Sharma A."/>
            <person name="Barry K."/>
            <person name="Grigoriev I.V."/>
            <person name="Spatafora J.W."/>
        </authorList>
    </citation>
    <scope>NUCLEOTIDE SEQUENCE [LARGE SCALE GENOMIC DNA]</scope>
    <source>
        <strain evidence="1 2">AM-OR11-056</strain>
    </source>
</reference>
<dbReference type="AlphaFoldDB" id="A0A1J8R5C9"/>
<comment type="caution">
    <text evidence="1">The sequence shown here is derived from an EMBL/GenBank/DDBJ whole genome shotgun (WGS) entry which is preliminary data.</text>
</comment>
<sequence length="218" mass="23805">MIKAQTIVARTPSALLASLDRFHLHSKAKGSTLLFALSAPSDTLSAVTSRLNSLFPRHVGCLSSPLPAYGSHLTCAVALLDGITFRSTIAGRADPQVGRWHAARRSSTQKLPAAHSEVFDEIDGDVSQVNWEDIWGRSAASAQEMLPLELRMARPEDVSTILYFSDKAPQGIAKALKATFPDSHEAGASYIRDDEILKLLSDSSDFWHHRLLSSQVDR</sequence>
<protein>
    <submittedName>
        <fullName evidence="1">Uncharacterized protein</fullName>
    </submittedName>
</protein>
<keyword evidence="2" id="KW-1185">Reference proteome</keyword>
<dbReference type="OrthoDB" id="10251508at2759"/>